<evidence type="ECO:0000256" key="2">
    <source>
        <dbReference type="SAM" id="SignalP"/>
    </source>
</evidence>
<name>A0A6B8RH61_9BACL</name>
<organism evidence="3 4">
    <name type="scientific">Paenibacillus psychroresistens</name>
    <dbReference type="NCBI Taxonomy" id="1778678"/>
    <lineage>
        <taxon>Bacteria</taxon>
        <taxon>Bacillati</taxon>
        <taxon>Bacillota</taxon>
        <taxon>Bacilli</taxon>
        <taxon>Bacillales</taxon>
        <taxon>Paenibacillaceae</taxon>
        <taxon>Paenibacillus</taxon>
    </lineage>
</organism>
<dbReference type="InterPro" id="IPR050490">
    <property type="entry name" value="Bact_solute-bd_prot1"/>
</dbReference>
<keyword evidence="2" id="KW-0732">Signal</keyword>
<evidence type="ECO:0000313" key="3">
    <source>
        <dbReference type="EMBL" id="QGQ95530.1"/>
    </source>
</evidence>
<sequence length="491" mass="53938">MKSLNWLSLVLVMVIVLSACSSKGDNKTAGAAFDQDEKVTLKVLYFNEQAFYSQYGSVFQAKYPNIEFEVIPTMGNMGDDKDPAAEFEKLIEENKPDLIMMNASQYEKLSAASKLYALDSVIQQDKFDIENMVPAVIEFLKNKGGGKLYGLSPTFSAKALFYNKDLFDAQGLPYPTDKMSWEDVLKLAQQFPTTGTDDTRIYGLAQSMFTQDPTELVKTIADSKKLSILDAEGKNLTMDTPEWKSIFEEVVTAYQSNSVSLSGDSAFSAAPAKSSSVSSSKGDDGPKRISIGENSNLFLSGRAAMMIDSSFMLNQMDMMKNMDKDAKPINMGMVTEPVDPANPDMSDSFSVSQIFGVDAQSAHVGAAWEFIKYVHSDDLAKIRSKSSPELISRSAYAKDKQGNSLEAFYKLKPNSDTGLQLFPKGFREAFSEVASAETKAAISKSKSIDEAFAAIIEKGQKVLTEANISGEMETEQEEGNMMIGSMQVFRN</sequence>
<dbReference type="AlphaFoldDB" id="A0A6B8RH61"/>
<dbReference type="PROSITE" id="PS51257">
    <property type="entry name" value="PROKAR_LIPOPROTEIN"/>
    <property type="match status" value="1"/>
</dbReference>
<dbReference type="PANTHER" id="PTHR43649">
    <property type="entry name" value="ARABINOSE-BINDING PROTEIN-RELATED"/>
    <property type="match status" value="1"/>
</dbReference>
<gene>
    <name evidence="3" type="ORF">EHS13_11890</name>
</gene>
<dbReference type="PANTHER" id="PTHR43649:SF12">
    <property type="entry name" value="DIACETYLCHITOBIOSE BINDING PROTEIN DASA"/>
    <property type="match status" value="1"/>
</dbReference>
<dbReference type="OrthoDB" id="2675752at2"/>
<evidence type="ECO:0000256" key="1">
    <source>
        <dbReference type="SAM" id="MobiDB-lite"/>
    </source>
</evidence>
<dbReference type="KEGG" id="ppsc:EHS13_11890"/>
<reference evidence="4" key="1">
    <citation type="submission" date="2018-11" db="EMBL/GenBank/DDBJ databases">
        <title>Complete genome sequence of Paenibacillus sp. ML311-T8.</title>
        <authorList>
            <person name="Nam Y.-D."/>
            <person name="Kang J."/>
            <person name="Chung W.-H."/>
            <person name="Park Y.S."/>
        </authorList>
    </citation>
    <scope>NUCLEOTIDE SEQUENCE [LARGE SCALE GENOMIC DNA]</scope>
    <source>
        <strain evidence="4">ML311-T8</strain>
    </source>
</reference>
<feature type="compositionally biased region" description="Low complexity" evidence="1">
    <location>
        <begin position="265"/>
        <end position="280"/>
    </location>
</feature>
<accession>A0A6B8RH61</accession>
<dbReference type="EMBL" id="CP034235">
    <property type="protein sequence ID" value="QGQ95530.1"/>
    <property type="molecule type" value="Genomic_DNA"/>
</dbReference>
<dbReference type="InterPro" id="IPR006059">
    <property type="entry name" value="SBP"/>
</dbReference>
<feature type="chain" id="PRO_5038667599" evidence="2">
    <location>
        <begin position="25"/>
        <end position="491"/>
    </location>
</feature>
<dbReference type="Gene3D" id="3.40.190.10">
    <property type="entry name" value="Periplasmic binding protein-like II"/>
    <property type="match status" value="1"/>
</dbReference>
<dbReference type="RefSeq" id="WP_155700567.1">
    <property type="nucleotide sequence ID" value="NZ_CP034235.1"/>
</dbReference>
<feature type="region of interest" description="Disordered" evidence="1">
    <location>
        <begin position="261"/>
        <end position="288"/>
    </location>
</feature>
<keyword evidence="4" id="KW-1185">Reference proteome</keyword>
<evidence type="ECO:0000313" key="4">
    <source>
        <dbReference type="Proteomes" id="UP000426246"/>
    </source>
</evidence>
<dbReference type="SUPFAM" id="SSF53850">
    <property type="entry name" value="Periplasmic binding protein-like II"/>
    <property type="match status" value="1"/>
</dbReference>
<protein>
    <submittedName>
        <fullName evidence="3">Extracellular solute-binding protein</fullName>
    </submittedName>
</protein>
<proteinExistence type="predicted"/>
<feature type="signal peptide" evidence="2">
    <location>
        <begin position="1"/>
        <end position="24"/>
    </location>
</feature>
<dbReference type="Pfam" id="PF01547">
    <property type="entry name" value="SBP_bac_1"/>
    <property type="match status" value="1"/>
</dbReference>
<dbReference type="Proteomes" id="UP000426246">
    <property type="component" value="Chromosome"/>
</dbReference>